<protein>
    <submittedName>
        <fullName evidence="1">Uncharacterized protein</fullName>
    </submittedName>
</protein>
<dbReference type="EMBL" id="MYFO01000001">
    <property type="protein sequence ID" value="TFE91823.1"/>
    <property type="molecule type" value="Genomic_DNA"/>
</dbReference>
<evidence type="ECO:0000313" key="1">
    <source>
        <dbReference type="EMBL" id="TFE91823.1"/>
    </source>
</evidence>
<dbReference type="RefSeq" id="WP_134748709.1">
    <property type="nucleotide sequence ID" value="NZ_MYFO02000001.1"/>
</dbReference>
<dbReference type="Proteomes" id="UP000298246">
    <property type="component" value="Unassembled WGS sequence"/>
</dbReference>
<accession>A0A4Y8QA95</accession>
<dbReference type="OrthoDB" id="2943398at2"/>
<keyword evidence="2" id="KW-1185">Reference proteome</keyword>
<dbReference type="AlphaFoldDB" id="A0A4Y8QA95"/>
<dbReference type="Gene3D" id="1.10.3800.10">
    <property type="entry name" value="ADP-ribosylation domain"/>
    <property type="match status" value="1"/>
</dbReference>
<name>A0A4Y8QA95_9BACL</name>
<dbReference type="InterPro" id="IPR018840">
    <property type="entry name" value="DUF2441"/>
</dbReference>
<reference evidence="1 2" key="1">
    <citation type="submission" date="2017-03" db="EMBL/GenBank/DDBJ databases">
        <title>Isolation of Levoglucosan Utilizing Bacteria.</title>
        <authorList>
            <person name="Arya A.S."/>
        </authorList>
    </citation>
    <scope>NUCLEOTIDE SEQUENCE [LARGE SCALE GENOMIC DNA]</scope>
    <source>
        <strain evidence="1 2">MEC069</strain>
    </source>
</reference>
<dbReference type="Gene3D" id="3.20.170.10">
    <property type="entry name" value="ADP-ribosylation domain"/>
    <property type="match status" value="1"/>
</dbReference>
<dbReference type="Pfam" id="PF10386">
    <property type="entry name" value="DUF2441"/>
    <property type="match status" value="1"/>
</dbReference>
<evidence type="ECO:0000313" key="2">
    <source>
        <dbReference type="Proteomes" id="UP000298246"/>
    </source>
</evidence>
<dbReference type="SUPFAM" id="SSF56399">
    <property type="entry name" value="ADP-ribosylation"/>
    <property type="match status" value="1"/>
</dbReference>
<proteinExistence type="predicted"/>
<sequence>MQYVNEAEYYHIQRNKRWGDRDNWNVGDVIEIGKIQNKFMESRYSTDYKIDPELNFESVILKLQGKPLDKMDRRFLQDISNVWREYITKTREYIFEYERVRINNKLPSRFRCLFVTDKEGIKYWLPLLGNADEASIYKLALTGIIHKTNEKFVRLNTNSQEFNHEQARKYWAGEDAEQQGYEYLFEGKVKVLDVVNKVYQV</sequence>
<gene>
    <name evidence="1" type="ORF">B5M42_00870</name>
</gene>
<organism evidence="1 2">
    <name type="scientific">Paenibacillus athensensis</name>
    <dbReference type="NCBI Taxonomy" id="1967502"/>
    <lineage>
        <taxon>Bacteria</taxon>
        <taxon>Bacillati</taxon>
        <taxon>Bacillota</taxon>
        <taxon>Bacilli</taxon>
        <taxon>Bacillales</taxon>
        <taxon>Paenibacillaceae</taxon>
        <taxon>Paenibacillus</taxon>
    </lineage>
</organism>
<comment type="caution">
    <text evidence="1">The sequence shown here is derived from an EMBL/GenBank/DDBJ whole genome shotgun (WGS) entry which is preliminary data.</text>
</comment>